<evidence type="ECO:0000313" key="3">
    <source>
        <dbReference type="Proteomes" id="UP000016801"/>
    </source>
</evidence>
<dbReference type="EMBL" id="CAGA01000031">
    <property type="protein sequence ID" value="CCE31478.1"/>
    <property type="molecule type" value="Genomic_DNA"/>
</dbReference>
<dbReference type="VEuPathDB" id="FungiDB:CPUR_05331"/>
<evidence type="ECO:0000256" key="1">
    <source>
        <dbReference type="SAM" id="MobiDB-lite"/>
    </source>
</evidence>
<protein>
    <submittedName>
        <fullName evidence="2">Uncharacterized protein</fullName>
    </submittedName>
</protein>
<evidence type="ECO:0000313" key="2">
    <source>
        <dbReference type="EMBL" id="CCE31478.1"/>
    </source>
</evidence>
<feature type="region of interest" description="Disordered" evidence="1">
    <location>
        <begin position="1"/>
        <end position="20"/>
    </location>
</feature>
<organism evidence="2 3">
    <name type="scientific">Claviceps purpurea (strain 20.1)</name>
    <name type="common">Ergot fungus</name>
    <name type="synonym">Sphacelia segetum</name>
    <dbReference type="NCBI Taxonomy" id="1111077"/>
    <lineage>
        <taxon>Eukaryota</taxon>
        <taxon>Fungi</taxon>
        <taxon>Dikarya</taxon>
        <taxon>Ascomycota</taxon>
        <taxon>Pezizomycotina</taxon>
        <taxon>Sordariomycetes</taxon>
        <taxon>Hypocreomycetidae</taxon>
        <taxon>Hypocreales</taxon>
        <taxon>Clavicipitaceae</taxon>
        <taxon>Claviceps</taxon>
    </lineage>
</organism>
<name>M1WC77_CLAP2</name>
<accession>M1WC77</accession>
<keyword evidence="3" id="KW-1185">Reference proteome</keyword>
<feature type="compositionally biased region" description="Polar residues" evidence="1">
    <location>
        <begin position="7"/>
        <end position="20"/>
    </location>
</feature>
<proteinExistence type="predicted"/>
<dbReference type="AlphaFoldDB" id="M1WC77"/>
<sequence length="20" mass="2241">MARMESSECNMASNQTDKHA</sequence>
<dbReference type="Proteomes" id="UP000016801">
    <property type="component" value="Unassembled WGS sequence"/>
</dbReference>
<gene>
    <name evidence="2" type="ORF">CPUR_05331</name>
</gene>
<comment type="caution">
    <text evidence="2">The sequence shown here is derived from an EMBL/GenBank/DDBJ whole genome shotgun (WGS) entry which is preliminary data.</text>
</comment>
<dbReference type="HOGENOM" id="CLU_3428189_0_0_1"/>
<reference evidence="2 3" key="1">
    <citation type="journal article" date="2013" name="PLoS Genet.">
        <title>Plant-symbiotic fungi as chemical engineers: Multi-genome analysis of the Clavicipitaceae reveals dynamics of alkaloid loci.</title>
        <authorList>
            <person name="Schardl C.L."/>
            <person name="Young C.A."/>
            <person name="Hesse U."/>
            <person name="Amyotte S.G."/>
            <person name="Andreeva K."/>
            <person name="Calie P.J."/>
            <person name="Fleetwood D.J."/>
            <person name="Haws D.C."/>
            <person name="Moore N."/>
            <person name="Oeser B."/>
            <person name="Panaccione D.G."/>
            <person name="Schweri K.K."/>
            <person name="Voisey C.R."/>
            <person name="Farman M.L."/>
            <person name="Jaromczyk J.W."/>
            <person name="Roe B.A."/>
            <person name="O'Sullivan D.M."/>
            <person name="Scott B."/>
            <person name="Tudzynski P."/>
            <person name="An Z."/>
            <person name="Arnaoudova E.G."/>
            <person name="Bullock C.T."/>
            <person name="Charlton N.D."/>
            <person name="Chen L."/>
            <person name="Cox M."/>
            <person name="Dinkins R.D."/>
            <person name="Florea S."/>
            <person name="Glenn A.E."/>
            <person name="Gordon A."/>
            <person name="Gueldener U."/>
            <person name="Harris D.R."/>
            <person name="Hollin W."/>
            <person name="Jaromczyk J."/>
            <person name="Johnson R.D."/>
            <person name="Khan A.K."/>
            <person name="Leistner E."/>
            <person name="Leuchtmann A."/>
            <person name="Li C."/>
            <person name="Liu J."/>
            <person name="Liu J."/>
            <person name="Liu M."/>
            <person name="Mace W."/>
            <person name="Machado C."/>
            <person name="Nagabhyru P."/>
            <person name="Pan J."/>
            <person name="Schmid J."/>
            <person name="Sugawara K."/>
            <person name="Steiner U."/>
            <person name="Takach J.E."/>
            <person name="Tanaka E."/>
            <person name="Webb J.S."/>
            <person name="Wilson E.V."/>
            <person name="Wiseman J.L."/>
            <person name="Yoshida R."/>
            <person name="Zeng Z."/>
        </authorList>
    </citation>
    <scope>NUCLEOTIDE SEQUENCE [LARGE SCALE GENOMIC DNA]</scope>
    <source>
        <strain evidence="2 3">20.1</strain>
    </source>
</reference>